<evidence type="ECO:0000313" key="3">
    <source>
        <dbReference type="Proteomes" id="UP001222027"/>
    </source>
</evidence>
<accession>A0AAV8PX26</accession>
<evidence type="ECO:0000256" key="1">
    <source>
        <dbReference type="SAM" id="Phobius"/>
    </source>
</evidence>
<keyword evidence="1" id="KW-1133">Transmembrane helix</keyword>
<feature type="transmembrane region" description="Helical" evidence="1">
    <location>
        <begin position="59"/>
        <end position="79"/>
    </location>
</feature>
<protein>
    <submittedName>
        <fullName evidence="2">Uncharacterized protein</fullName>
    </submittedName>
</protein>
<comment type="caution">
    <text evidence="2">The sequence shown here is derived from an EMBL/GenBank/DDBJ whole genome shotgun (WGS) entry which is preliminary data.</text>
</comment>
<dbReference type="AlphaFoldDB" id="A0AAV8PX26"/>
<evidence type="ECO:0000313" key="2">
    <source>
        <dbReference type="EMBL" id="KAJ8464681.1"/>
    </source>
</evidence>
<organism evidence="2 3">
    <name type="scientific">Ensete ventricosum</name>
    <name type="common">Abyssinian banana</name>
    <name type="synonym">Musa ensete</name>
    <dbReference type="NCBI Taxonomy" id="4639"/>
    <lineage>
        <taxon>Eukaryota</taxon>
        <taxon>Viridiplantae</taxon>
        <taxon>Streptophyta</taxon>
        <taxon>Embryophyta</taxon>
        <taxon>Tracheophyta</taxon>
        <taxon>Spermatophyta</taxon>
        <taxon>Magnoliopsida</taxon>
        <taxon>Liliopsida</taxon>
        <taxon>Zingiberales</taxon>
        <taxon>Musaceae</taxon>
        <taxon>Ensete</taxon>
    </lineage>
</organism>
<reference evidence="2 3" key="1">
    <citation type="submission" date="2022-12" db="EMBL/GenBank/DDBJ databases">
        <title>Chromosome-scale assembly of the Ensete ventricosum genome.</title>
        <authorList>
            <person name="Dussert Y."/>
            <person name="Stocks J."/>
            <person name="Wendawek A."/>
            <person name="Woldeyes F."/>
            <person name="Nichols R.A."/>
            <person name="Borrell J.S."/>
        </authorList>
    </citation>
    <scope>NUCLEOTIDE SEQUENCE [LARGE SCALE GENOMIC DNA]</scope>
    <source>
        <strain evidence="3">cv. Maze</strain>
        <tissue evidence="2">Seeds</tissue>
    </source>
</reference>
<name>A0AAV8PX26_ENSVE</name>
<dbReference type="Proteomes" id="UP001222027">
    <property type="component" value="Unassembled WGS sequence"/>
</dbReference>
<keyword evidence="3" id="KW-1185">Reference proteome</keyword>
<gene>
    <name evidence="2" type="ORF">OPV22_027233</name>
</gene>
<dbReference type="EMBL" id="JAQQAF010000008">
    <property type="protein sequence ID" value="KAJ8464681.1"/>
    <property type="molecule type" value="Genomic_DNA"/>
</dbReference>
<keyword evidence="1" id="KW-0812">Transmembrane</keyword>
<proteinExistence type="predicted"/>
<sequence length="107" mass="12551">MKEKQMVVLLLYIEPIRRGDTRIGPSNQSEVANKKGELQSVIMCIVIFFFVSRRRMSSWFLVLIAIALVIEICICHNLFREHGICLVKQTLTPFIVYEGTRMYFFVY</sequence>
<keyword evidence="1" id="KW-0472">Membrane</keyword>